<dbReference type="InterPro" id="IPR045841">
    <property type="entry name" value="E3_UBR4_N"/>
</dbReference>
<dbReference type="EMBL" id="JAIWYP010000007">
    <property type="protein sequence ID" value="KAH3792744.1"/>
    <property type="molecule type" value="Genomic_DNA"/>
</dbReference>
<reference evidence="2" key="1">
    <citation type="journal article" date="2019" name="bioRxiv">
        <title>The Genome of the Zebra Mussel, Dreissena polymorpha: A Resource for Invasive Species Research.</title>
        <authorList>
            <person name="McCartney M.A."/>
            <person name="Auch B."/>
            <person name="Kono T."/>
            <person name="Mallez S."/>
            <person name="Zhang Y."/>
            <person name="Obille A."/>
            <person name="Becker A."/>
            <person name="Abrahante J.E."/>
            <person name="Garbe J."/>
            <person name="Badalamenti J.P."/>
            <person name="Herman A."/>
            <person name="Mangelson H."/>
            <person name="Liachko I."/>
            <person name="Sullivan S."/>
            <person name="Sone E.D."/>
            <person name="Koren S."/>
            <person name="Silverstein K.A.T."/>
            <person name="Beckman K.B."/>
            <person name="Gohl D.M."/>
        </authorList>
    </citation>
    <scope>NUCLEOTIDE SEQUENCE</scope>
    <source>
        <strain evidence="2">Duluth1</strain>
        <tissue evidence="2">Whole animal</tissue>
    </source>
</reference>
<keyword evidence="3" id="KW-1185">Reference proteome</keyword>
<reference evidence="2" key="2">
    <citation type="submission" date="2020-11" db="EMBL/GenBank/DDBJ databases">
        <authorList>
            <person name="McCartney M.A."/>
            <person name="Auch B."/>
            <person name="Kono T."/>
            <person name="Mallez S."/>
            <person name="Becker A."/>
            <person name="Gohl D.M."/>
            <person name="Silverstein K.A.T."/>
            <person name="Koren S."/>
            <person name="Bechman K.B."/>
            <person name="Herman A."/>
            <person name="Abrahante J.E."/>
            <person name="Garbe J."/>
        </authorList>
    </citation>
    <scope>NUCLEOTIDE SEQUENCE</scope>
    <source>
        <strain evidence="2">Duluth1</strain>
        <tissue evidence="2">Whole animal</tissue>
    </source>
</reference>
<proteinExistence type="predicted"/>
<accession>A0A9D4F5H6</accession>
<organism evidence="2 3">
    <name type="scientific">Dreissena polymorpha</name>
    <name type="common">Zebra mussel</name>
    <name type="synonym">Mytilus polymorpha</name>
    <dbReference type="NCBI Taxonomy" id="45954"/>
    <lineage>
        <taxon>Eukaryota</taxon>
        <taxon>Metazoa</taxon>
        <taxon>Spiralia</taxon>
        <taxon>Lophotrochozoa</taxon>
        <taxon>Mollusca</taxon>
        <taxon>Bivalvia</taxon>
        <taxon>Autobranchia</taxon>
        <taxon>Heteroconchia</taxon>
        <taxon>Euheterodonta</taxon>
        <taxon>Imparidentia</taxon>
        <taxon>Neoheterodontei</taxon>
        <taxon>Myida</taxon>
        <taxon>Dreissenoidea</taxon>
        <taxon>Dreissenidae</taxon>
        <taxon>Dreissena</taxon>
    </lineage>
</organism>
<name>A0A9D4F5H6_DREPO</name>
<evidence type="ECO:0000259" key="1">
    <source>
        <dbReference type="Pfam" id="PF19423"/>
    </source>
</evidence>
<dbReference type="AlphaFoldDB" id="A0A9D4F5H6"/>
<dbReference type="Proteomes" id="UP000828390">
    <property type="component" value="Unassembled WGS sequence"/>
</dbReference>
<sequence length="109" mass="12219">MCSPHRLIRDNTFCLYWIFVYNRLRVKENIFQSRSSILGQLSSLQEDTLSTRQLEAVSRVMCVSSSRASKVATQLGLVSALPGPVKSAIDMWNSSLNTDFPSMGSWVSD</sequence>
<gene>
    <name evidence="2" type="ORF">DPMN_146243</name>
</gene>
<comment type="caution">
    <text evidence="2">The sequence shown here is derived from an EMBL/GenBank/DDBJ whole genome shotgun (WGS) entry which is preliminary data.</text>
</comment>
<dbReference type="Pfam" id="PF19423">
    <property type="entry name" value="E3_UBR4_N"/>
    <property type="match status" value="1"/>
</dbReference>
<feature type="domain" description="E3 ubiquitin-protein ligase UBR4 N-terminal" evidence="1">
    <location>
        <begin position="33"/>
        <end position="109"/>
    </location>
</feature>
<protein>
    <recommendedName>
        <fullName evidence="1">E3 ubiquitin-protein ligase UBR4 N-terminal domain-containing protein</fullName>
    </recommendedName>
</protein>
<evidence type="ECO:0000313" key="3">
    <source>
        <dbReference type="Proteomes" id="UP000828390"/>
    </source>
</evidence>
<evidence type="ECO:0000313" key="2">
    <source>
        <dbReference type="EMBL" id="KAH3792744.1"/>
    </source>
</evidence>